<dbReference type="Proteomes" id="UP001153737">
    <property type="component" value="Chromosome 4"/>
</dbReference>
<feature type="region of interest" description="Disordered" evidence="1">
    <location>
        <begin position="990"/>
        <end position="1068"/>
    </location>
</feature>
<feature type="compositionally biased region" description="Basic residues" evidence="1">
    <location>
        <begin position="1007"/>
        <end position="1017"/>
    </location>
</feature>
<dbReference type="PANTHER" id="PTHR33173">
    <property type="match status" value="1"/>
</dbReference>
<keyword evidence="3" id="KW-1185">Reference proteome</keyword>
<feature type="compositionally biased region" description="Polar residues" evidence="1">
    <location>
        <begin position="992"/>
        <end position="1001"/>
    </location>
</feature>
<proteinExistence type="predicted"/>
<evidence type="ECO:0000313" key="2">
    <source>
        <dbReference type="EMBL" id="CAG9820705.1"/>
    </source>
</evidence>
<gene>
    <name evidence="2" type="ORF">PHAECO_LOCUS8529</name>
</gene>
<dbReference type="EMBL" id="OU896710">
    <property type="protein sequence ID" value="CAG9820705.1"/>
    <property type="molecule type" value="Genomic_DNA"/>
</dbReference>
<reference evidence="2" key="1">
    <citation type="submission" date="2022-01" db="EMBL/GenBank/DDBJ databases">
        <authorList>
            <person name="King R."/>
        </authorList>
    </citation>
    <scope>NUCLEOTIDE SEQUENCE</scope>
</reference>
<dbReference type="AlphaFoldDB" id="A0A9N9X3G1"/>
<accession>A0A9N9X3G1</accession>
<reference evidence="2" key="2">
    <citation type="submission" date="2022-10" db="EMBL/GenBank/DDBJ databases">
        <authorList>
            <consortium name="ENA_rothamsted_submissions"/>
            <consortium name="culmorum"/>
            <person name="King R."/>
        </authorList>
    </citation>
    <scope>NUCLEOTIDE SEQUENCE</scope>
</reference>
<evidence type="ECO:0000313" key="3">
    <source>
        <dbReference type="Proteomes" id="UP001153737"/>
    </source>
</evidence>
<evidence type="ECO:0000256" key="1">
    <source>
        <dbReference type="SAM" id="MobiDB-lite"/>
    </source>
</evidence>
<dbReference type="OrthoDB" id="10064970at2759"/>
<feature type="compositionally biased region" description="Basic and acidic residues" evidence="1">
    <location>
        <begin position="100"/>
        <end position="125"/>
    </location>
</feature>
<name>A0A9N9X3G1_PHACE</name>
<sequence>MDFLNNFLEEYETSLPEYLKKLLMYKGFDNIFSISKLKYEHIQELERFGRDDLKDLLTNAEIKSFYGIYYENIAKWSIPEGHKEILIYLQEQCAEKVRENQLKKEQKRKVENQEKTSKDSAKDPDNQIPNKRIHLEKKTIAVAGNHRQKETCGEEKTNEQIEAESHVRKLSQAYLTKFCEGTVMDKIKKKDILDKIPGIEVHVDMENYFAQVKCCLCDFRGRCYSVKNTGIGRKWVLSNVNKHFRTHFKDPPPSSAHKKSDLCSQKNRASSNTSIMNYLVLPSSQMESNDVMDIIECSSESTMYEQERNTHSTTTDSVQHYSTLPPSTNELNIQYNSHPNNEQYTTVNSDVENLGINPPFSQTFSYSSEITDRDNYHGILQPIANPINNSVTEVNDTFFGIRRIENEAFCSADPSTRKPLHSISSISQEVDKKHSRNQRKISSFNVASYCDQTKITDYFVKKLAEVIDANPNLNSRILDYMNETRIDERNISKNTDVTSSTELPNFLVFLKDAADLNSNKRSKGNRYESKLKLFSLYIFIVGGRLLYETLYNNLKKSLPSITTLHRYLDTHQADMNIEEGIVRVEKLKEYLLKRKCPLKVFISEDQTALIKGVRYDSTTNRLIGFVSPLCENTGFPKCDKFYVHSARDIEKAFSEENLVANAYVFMAQPMVDGIPAFTLATFGSDNKFTSRNVLQRWQFIEELCHEYNIEIVGFSSDGDSRCLKSMKIRTKLPSAKEISEENPYSPYFQMAYGVKGPVLIQDTVHIGTKLKTKFLKPNNRMAMGSTFVSSEHIRILIQKYSKDKHLLSDSYLNDGTFKFPREENSKLGKISSNGSSTCEDVIKSITNEEILECLKEAHSQAEKDADSLGVILKEHSRGTSLDVQITNVEEESYSTEGEDKNGTISMNGIEEELSDSEYNRDLLDTHELPEFETLDLKDFSQTVHDPKIDSSFLKVILKNGKELVVRKSSLCWLFSNKQSRLSSDRIYRVRGTGSSTSSNPLATPKDKMKRKQKKKIIPKNTIDQKQSKKSLSTKNIKKRTSTKTDTDATDTETDTSFDFESESEFENESFEELTADRAADETRSSPDRVVLTEEKYYAVYYDNQFYLDSKIVSSALLKRQKATKLVVGFLAPAFKQEIINDIKQSMFTIIVDETTVVSRVKSLVIIMRSSKAEDIFSSITNLLNESDVPIENVIGFADDNSSTMMGALKAVQAKFKATCPDIYVQGCTCHSPLQKQF</sequence>
<feature type="region of interest" description="Disordered" evidence="1">
    <location>
        <begin position="100"/>
        <end position="129"/>
    </location>
</feature>
<organism evidence="2 3">
    <name type="scientific">Phaedon cochleariae</name>
    <name type="common">Mustard beetle</name>
    <dbReference type="NCBI Taxonomy" id="80249"/>
    <lineage>
        <taxon>Eukaryota</taxon>
        <taxon>Metazoa</taxon>
        <taxon>Ecdysozoa</taxon>
        <taxon>Arthropoda</taxon>
        <taxon>Hexapoda</taxon>
        <taxon>Insecta</taxon>
        <taxon>Pterygota</taxon>
        <taxon>Neoptera</taxon>
        <taxon>Endopterygota</taxon>
        <taxon>Coleoptera</taxon>
        <taxon>Polyphaga</taxon>
        <taxon>Cucujiformia</taxon>
        <taxon>Chrysomeloidea</taxon>
        <taxon>Chrysomelidae</taxon>
        <taxon>Chrysomelinae</taxon>
        <taxon>Chrysomelini</taxon>
        <taxon>Phaedon</taxon>
    </lineage>
</organism>
<protein>
    <submittedName>
        <fullName evidence="2">Uncharacterized protein</fullName>
    </submittedName>
</protein>
<dbReference type="PANTHER" id="PTHR33173:SF2">
    <property type="entry name" value="MYND-TYPE DOMAIN-CONTAINING PROTEIN"/>
    <property type="match status" value="1"/>
</dbReference>
<feature type="compositionally biased region" description="Acidic residues" evidence="1">
    <location>
        <begin position="1047"/>
        <end position="1068"/>
    </location>
</feature>